<protein>
    <submittedName>
        <fullName evidence="1">Uncharacterized protein</fullName>
    </submittedName>
</protein>
<proteinExistence type="predicted"/>
<accession>A0A9I9CTW6</accession>
<sequence>MEIGLVTFPFHVKSGKSLIIPSIITQAIDEEGNDKSLNEGLFTVRRIGRRRERRETLDGGGQ</sequence>
<dbReference type="AlphaFoldDB" id="A0A9I9CTW6"/>
<evidence type="ECO:0000313" key="1">
    <source>
        <dbReference type="EnsemblPlants" id="MELO3C008349.2.1"/>
    </source>
</evidence>
<name>A0A9I9CTW6_CUCME</name>
<organism evidence="1">
    <name type="scientific">Cucumis melo</name>
    <name type="common">Muskmelon</name>
    <dbReference type="NCBI Taxonomy" id="3656"/>
    <lineage>
        <taxon>Eukaryota</taxon>
        <taxon>Viridiplantae</taxon>
        <taxon>Streptophyta</taxon>
        <taxon>Embryophyta</taxon>
        <taxon>Tracheophyta</taxon>
        <taxon>Spermatophyta</taxon>
        <taxon>Magnoliopsida</taxon>
        <taxon>eudicotyledons</taxon>
        <taxon>Gunneridae</taxon>
        <taxon>Pentapetalae</taxon>
        <taxon>rosids</taxon>
        <taxon>fabids</taxon>
        <taxon>Cucurbitales</taxon>
        <taxon>Cucurbitaceae</taxon>
        <taxon>Benincaseae</taxon>
        <taxon>Cucumis</taxon>
    </lineage>
</organism>
<reference evidence="1" key="1">
    <citation type="submission" date="2023-03" db="UniProtKB">
        <authorList>
            <consortium name="EnsemblPlants"/>
        </authorList>
    </citation>
    <scope>IDENTIFICATION</scope>
</reference>
<dbReference type="Gramene" id="MELO3C008349.2.1">
    <property type="protein sequence ID" value="MELO3C008349.2.1"/>
    <property type="gene ID" value="MELO3C008349.2"/>
</dbReference>
<dbReference type="EnsemblPlants" id="MELO3C008349.2.1">
    <property type="protein sequence ID" value="MELO3C008349.2.1"/>
    <property type="gene ID" value="MELO3C008349.2"/>
</dbReference>